<evidence type="ECO:0000256" key="12">
    <source>
        <dbReference type="SAM" id="Phobius"/>
    </source>
</evidence>
<evidence type="ECO:0000256" key="3">
    <source>
        <dbReference type="ARBA" id="ARBA00005189"/>
    </source>
</evidence>
<feature type="domain" description="Phospholipid/glycerol acyltransferase" evidence="13">
    <location>
        <begin position="76"/>
        <end position="189"/>
    </location>
</feature>
<dbReference type="InterPro" id="IPR004552">
    <property type="entry name" value="AGP_acyltrans"/>
</dbReference>
<protein>
    <recommendedName>
        <fullName evidence="6 11">1-acyl-sn-glycerol-3-phosphate acyltransferase</fullName>
        <ecNumber evidence="5 11">2.3.1.51</ecNumber>
    </recommendedName>
</protein>
<evidence type="ECO:0000256" key="1">
    <source>
        <dbReference type="ARBA" id="ARBA00001141"/>
    </source>
</evidence>
<dbReference type="Proteomes" id="UP000288096">
    <property type="component" value="Unassembled WGS sequence"/>
</dbReference>
<proteinExistence type="inferred from homology"/>
<dbReference type="InterPro" id="IPR002123">
    <property type="entry name" value="Plipid/glycerol_acylTrfase"/>
</dbReference>
<comment type="pathway">
    <text evidence="2">Phospholipid metabolism; CDP-diacylglycerol biosynthesis; CDP-diacylglycerol from sn-glycerol 3-phosphate: step 2/3.</text>
</comment>
<dbReference type="Pfam" id="PF01553">
    <property type="entry name" value="Acyltransferase"/>
    <property type="match status" value="1"/>
</dbReference>
<sequence length="250" mass="28876">MLNRIVSVSLLVFIAVSSVFLFCIAVLIWLVTVLFDRRLLLLHRFTSFWAALYLWVMPAWSVSVEGREKILNDQTCVVVSNHQSQLDILVAFRIFFHFKWVAKTEVFRLPLIGWNMTLNRYIRLKRGDRESIRQMFDACKKTLAQGSSVYIFPEGTRSETGIMRPFKPGAFILARQMRVPILPIVINGTKAALPKHSLNISGKHHIRVRVLDEIPYDEFRDLTPEALAEQVRDRLAREIDEHIAAGENEN</sequence>
<evidence type="ECO:0000256" key="11">
    <source>
        <dbReference type="RuleBase" id="RU361267"/>
    </source>
</evidence>
<dbReference type="NCBIfam" id="TIGR00530">
    <property type="entry name" value="AGP_acyltrn"/>
    <property type="match status" value="1"/>
</dbReference>
<name>A0A401FT18_9BACT</name>
<dbReference type="EMBL" id="BEXT01000001">
    <property type="protein sequence ID" value="GBC60108.1"/>
    <property type="molecule type" value="Genomic_DNA"/>
</dbReference>
<keyword evidence="11" id="KW-1208">Phospholipid metabolism</keyword>
<evidence type="ECO:0000256" key="2">
    <source>
        <dbReference type="ARBA" id="ARBA00004728"/>
    </source>
</evidence>
<dbReference type="GO" id="GO:0016020">
    <property type="term" value="C:membrane"/>
    <property type="evidence" value="ECO:0007669"/>
    <property type="project" value="InterPro"/>
</dbReference>
<dbReference type="PANTHER" id="PTHR10434:SF64">
    <property type="entry name" value="1-ACYL-SN-GLYCEROL-3-PHOSPHATE ACYLTRANSFERASE-RELATED"/>
    <property type="match status" value="1"/>
</dbReference>
<dbReference type="PANTHER" id="PTHR10434">
    <property type="entry name" value="1-ACYL-SN-GLYCEROL-3-PHOSPHATE ACYLTRANSFERASE"/>
    <property type="match status" value="1"/>
</dbReference>
<dbReference type="RefSeq" id="WP_124327559.1">
    <property type="nucleotide sequence ID" value="NZ_BEXT01000001.1"/>
</dbReference>
<dbReference type="GO" id="GO:0006654">
    <property type="term" value="P:phosphatidic acid biosynthetic process"/>
    <property type="evidence" value="ECO:0007669"/>
    <property type="project" value="TreeGrafter"/>
</dbReference>
<keyword evidence="8 11" id="KW-0808">Transferase</keyword>
<keyword evidence="12" id="KW-1133">Transmembrane helix</keyword>
<keyword evidence="7 11" id="KW-0444">Lipid biosynthesis</keyword>
<dbReference type="UniPathway" id="UPA00557">
    <property type="reaction ID" value="UER00613"/>
</dbReference>
<evidence type="ECO:0000313" key="15">
    <source>
        <dbReference type="Proteomes" id="UP000288096"/>
    </source>
</evidence>
<dbReference type="CDD" id="cd07989">
    <property type="entry name" value="LPLAT_AGPAT-like"/>
    <property type="match status" value="1"/>
</dbReference>
<dbReference type="SUPFAM" id="SSF69593">
    <property type="entry name" value="Glycerol-3-phosphate (1)-acyltransferase"/>
    <property type="match status" value="1"/>
</dbReference>
<feature type="transmembrane region" description="Helical" evidence="12">
    <location>
        <begin position="41"/>
        <end position="60"/>
    </location>
</feature>
<evidence type="ECO:0000259" key="13">
    <source>
        <dbReference type="SMART" id="SM00563"/>
    </source>
</evidence>
<organism evidence="14 15">
    <name type="scientific">Desulfonema ishimotonii</name>
    <dbReference type="NCBI Taxonomy" id="45657"/>
    <lineage>
        <taxon>Bacteria</taxon>
        <taxon>Pseudomonadati</taxon>
        <taxon>Thermodesulfobacteriota</taxon>
        <taxon>Desulfobacteria</taxon>
        <taxon>Desulfobacterales</taxon>
        <taxon>Desulfococcaceae</taxon>
        <taxon>Desulfonema</taxon>
    </lineage>
</organism>
<keyword evidence="15" id="KW-1185">Reference proteome</keyword>
<dbReference type="AlphaFoldDB" id="A0A401FT18"/>
<dbReference type="GO" id="GO:0003841">
    <property type="term" value="F:1-acylglycerol-3-phosphate O-acyltransferase activity"/>
    <property type="evidence" value="ECO:0007669"/>
    <property type="project" value="UniProtKB-UniRule"/>
</dbReference>
<keyword evidence="12" id="KW-0812">Transmembrane</keyword>
<comment type="pathway">
    <text evidence="3">Lipid metabolism.</text>
</comment>
<evidence type="ECO:0000256" key="4">
    <source>
        <dbReference type="ARBA" id="ARBA00008655"/>
    </source>
</evidence>
<comment type="domain">
    <text evidence="11">The HXXXXD motif is essential for acyltransferase activity and may constitute the binding site for the phosphate moiety of the glycerol-3-phosphate.</text>
</comment>
<keyword evidence="11" id="KW-0594">Phospholipid biosynthesis</keyword>
<gene>
    <name evidence="14" type="ORF">DENIS_1053</name>
</gene>
<reference evidence="15" key="2">
    <citation type="submission" date="2019-01" db="EMBL/GenBank/DDBJ databases">
        <title>Genome sequence of Desulfonema ishimotonii strain Tokyo 01.</title>
        <authorList>
            <person name="Fukui M."/>
        </authorList>
    </citation>
    <scope>NUCLEOTIDE SEQUENCE [LARGE SCALE GENOMIC DNA]</scope>
    <source>
        <strain evidence="15">Tokyo 01</strain>
    </source>
</reference>
<comment type="caution">
    <text evidence="14">The sequence shown here is derived from an EMBL/GenBank/DDBJ whole genome shotgun (WGS) entry which is preliminary data.</text>
</comment>
<feature type="transmembrane region" description="Helical" evidence="12">
    <location>
        <begin position="6"/>
        <end position="34"/>
    </location>
</feature>
<reference evidence="15" key="1">
    <citation type="submission" date="2017-11" db="EMBL/GenBank/DDBJ databases">
        <authorList>
            <person name="Watanabe M."/>
            <person name="Kojima H."/>
        </authorList>
    </citation>
    <scope>NUCLEOTIDE SEQUENCE [LARGE SCALE GENOMIC DNA]</scope>
    <source>
        <strain evidence="15">Tokyo 01</strain>
    </source>
</reference>
<evidence type="ECO:0000256" key="5">
    <source>
        <dbReference type="ARBA" id="ARBA00013211"/>
    </source>
</evidence>
<accession>A0A401FT18</accession>
<dbReference type="GO" id="GO:0016024">
    <property type="term" value="P:CDP-diacylglycerol biosynthetic process"/>
    <property type="evidence" value="ECO:0007669"/>
    <property type="project" value="UniProtKB-UniPathway"/>
</dbReference>
<dbReference type="SMART" id="SM00563">
    <property type="entry name" value="PlsC"/>
    <property type="match status" value="1"/>
</dbReference>
<evidence type="ECO:0000256" key="7">
    <source>
        <dbReference type="ARBA" id="ARBA00022516"/>
    </source>
</evidence>
<dbReference type="OrthoDB" id="9809618at2"/>
<evidence type="ECO:0000313" key="14">
    <source>
        <dbReference type="EMBL" id="GBC60108.1"/>
    </source>
</evidence>
<keyword evidence="9 11" id="KW-0443">Lipid metabolism</keyword>
<comment type="catalytic activity">
    <reaction evidence="1 11">
        <text>a 1-acyl-sn-glycero-3-phosphate + an acyl-CoA = a 1,2-diacyl-sn-glycero-3-phosphate + CoA</text>
        <dbReference type="Rhea" id="RHEA:19709"/>
        <dbReference type="ChEBI" id="CHEBI:57287"/>
        <dbReference type="ChEBI" id="CHEBI:57970"/>
        <dbReference type="ChEBI" id="CHEBI:58342"/>
        <dbReference type="ChEBI" id="CHEBI:58608"/>
        <dbReference type="EC" id="2.3.1.51"/>
    </reaction>
</comment>
<evidence type="ECO:0000256" key="10">
    <source>
        <dbReference type="ARBA" id="ARBA00023315"/>
    </source>
</evidence>
<keyword evidence="10 11" id="KW-0012">Acyltransferase</keyword>
<evidence type="ECO:0000256" key="8">
    <source>
        <dbReference type="ARBA" id="ARBA00022679"/>
    </source>
</evidence>
<comment type="similarity">
    <text evidence="4 11">Belongs to the 1-acyl-sn-glycerol-3-phosphate acyltransferase family.</text>
</comment>
<keyword evidence="12" id="KW-0472">Membrane</keyword>
<evidence type="ECO:0000256" key="6">
    <source>
        <dbReference type="ARBA" id="ARBA00016139"/>
    </source>
</evidence>
<evidence type="ECO:0000256" key="9">
    <source>
        <dbReference type="ARBA" id="ARBA00023098"/>
    </source>
</evidence>
<dbReference type="EC" id="2.3.1.51" evidence="5 11"/>